<dbReference type="RefSeq" id="XP_044562229.1">
    <property type="nucleotide sequence ID" value="XM_044706820.1"/>
</dbReference>
<dbReference type="InterPro" id="IPR036671">
    <property type="entry name" value="DPH_MB_sf"/>
</dbReference>
<dbReference type="SUPFAM" id="SSF144217">
    <property type="entry name" value="CSL zinc finger"/>
    <property type="match status" value="1"/>
</dbReference>
<dbReference type="Gene3D" id="1.10.287.110">
    <property type="entry name" value="DnaJ domain"/>
    <property type="match status" value="1"/>
</dbReference>
<dbReference type="SUPFAM" id="SSF46565">
    <property type="entry name" value="Chaperone J-domain"/>
    <property type="match status" value="1"/>
</dbReference>
<dbReference type="OMA" id="WSSAYAY"/>
<evidence type="ECO:0000256" key="2">
    <source>
        <dbReference type="ARBA" id="ARBA00022723"/>
    </source>
</evidence>
<dbReference type="SMART" id="SM00271">
    <property type="entry name" value="DnaJ"/>
    <property type="match status" value="1"/>
</dbReference>
<dbReference type="VEuPathDB" id="AmoebaDB:NfTy_070880"/>
<evidence type="ECO:0000313" key="8">
    <source>
        <dbReference type="Proteomes" id="UP000444721"/>
    </source>
</evidence>
<dbReference type="InterPro" id="IPR007872">
    <property type="entry name" value="DPH_MB_dom"/>
</dbReference>
<dbReference type="EMBL" id="VFQX01000034">
    <property type="protein sequence ID" value="KAF0977516.1"/>
    <property type="molecule type" value="Genomic_DNA"/>
</dbReference>
<evidence type="ECO:0000256" key="1">
    <source>
        <dbReference type="ARBA" id="ARBA00006169"/>
    </source>
</evidence>
<protein>
    <recommendedName>
        <fullName evidence="9">J domain-containing protein</fullName>
    </recommendedName>
</protein>
<dbReference type="GO" id="GO:0001671">
    <property type="term" value="F:ATPase activator activity"/>
    <property type="evidence" value="ECO:0007669"/>
    <property type="project" value="TreeGrafter"/>
</dbReference>
<dbReference type="VEuPathDB" id="AmoebaDB:NF0064100"/>
<feature type="domain" description="J" evidence="5">
    <location>
        <begin position="13"/>
        <end position="89"/>
    </location>
</feature>
<evidence type="ECO:0000259" key="5">
    <source>
        <dbReference type="PROSITE" id="PS50076"/>
    </source>
</evidence>
<evidence type="ECO:0008006" key="9">
    <source>
        <dbReference type="Google" id="ProtNLM"/>
    </source>
</evidence>
<dbReference type="PANTHER" id="PTHR45255:SF1">
    <property type="entry name" value="DNAJ HOMOLOG SUBFAMILY C MEMBER 24"/>
    <property type="match status" value="1"/>
</dbReference>
<evidence type="ECO:0000313" key="7">
    <source>
        <dbReference type="EMBL" id="KAF0977516.1"/>
    </source>
</evidence>
<feature type="domain" description="DPH-type MB" evidence="6">
    <location>
        <begin position="104"/>
        <end position="169"/>
    </location>
</feature>
<keyword evidence="3" id="KW-0862">Zinc</keyword>
<keyword evidence="8" id="KW-1185">Reference proteome</keyword>
<dbReference type="GeneID" id="68110726"/>
<dbReference type="InterPro" id="IPR001623">
    <property type="entry name" value="DnaJ_domain"/>
</dbReference>
<dbReference type="PROSITE" id="PS51074">
    <property type="entry name" value="DPH_MB"/>
    <property type="match status" value="1"/>
</dbReference>
<reference evidence="7 8" key="1">
    <citation type="journal article" date="2019" name="Sci. Rep.">
        <title>Nanopore sequencing improves the draft genome of the human pathogenic amoeba Naegleria fowleri.</title>
        <authorList>
            <person name="Liechti N."/>
            <person name="Schurch N."/>
            <person name="Bruggmann R."/>
            <person name="Wittwer M."/>
        </authorList>
    </citation>
    <scope>NUCLEOTIDE SEQUENCE [LARGE SCALE GENOMIC DNA]</scope>
    <source>
        <strain evidence="7 8">ATCC 30894</strain>
    </source>
</reference>
<comment type="similarity">
    <text evidence="1">Belongs to the DPH4 family.</text>
</comment>
<dbReference type="InterPro" id="IPR018253">
    <property type="entry name" value="DnaJ_domain_CS"/>
</dbReference>
<evidence type="ECO:0000256" key="4">
    <source>
        <dbReference type="ARBA" id="ARBA00023004"/>
    </source>
</evidence>
<dbReference type="CDD" id="cd06257">
    <property type="entry name" value="DnaJ"/>
    <property type="match status" value="1"/>
</dbReference>
<evidence type="ECO:0000256" key="3">
    <source>
        <dbReference type="ARBA" id="ARBA00022833"/>
    </source>
</evidence>
<dbReference type="GO" id="GO:0008198">
    <property type="term" value="F:ferrous iron binding"/>
    <property type="evidence" value="ECO:0007669"/>
    <property type="project" value="TreeGrafter"/>
</dbReference>
<proteinExistence type="inferred from homology"/>
<dbReference type="Gene3D" id="3.10.660.10">
    <property type="entry name" value="DPH Zinc finger"/>
    <property type="match status" value="1"/>
</dbReference>
<keyword evidence="2" id="KW-0479">Metal-binding</keyword>
<gene>
    <name evidence="7" type="ORF">FDP41_003508</name>
</gene>
<dbReference type="Proteomes" id="UP000444721">
    <property type="component" value="Unassembled WGS sequence"/>
</dbReference>
<dbReference type="PROSITE" id="PS00636">
    <property type="entry name" value="DNAJ_1"/>
    <property type="match status" value="1"/>
</dbReference>
<dbReference type="InterPro" id="IPR036869">
    <property type="entry name" value="J_dom_sf"/>
</dbReference>
<organism evidence="7 8">
    <name type="scientific">Naegleria fowleri</name>
    <name type="common">Brain eating amoeba</name>
    <dbReference type="NCBI Taxonomy" id="5763"/>
    <lineage>
        <taxon>Eukaryota</taxon>
        <taxon>Discoba</taxon>
        <taxon>Heterolobosea</taxon>
        <taxon>Tetramitia</taxon>
        <taxon>Eutetramitia</taxon>
        <taxon>Vahlkampfiidae</taxon>
        <taxon>Naegleria</taxon>
    </lineage>
</organism>
<dbReference type="AlphaFoldDB" id="A0A6A5BQZ7"/>
<dbReference type="PANTHER" id="PTHR45255">
    <property type="entry name" value="DNAJ HOMOLOG SUBFAMILY C MEMBER 24"/>
    <property type="match status" value="1"/>
</dbReference>
<name>A0A6A5BQZ7_NAEFO</name>
<evidence type="ECO:0000259" key="6">
    <source>
        <dbReference type="PROSITE" id="PS51074"/>
    </source>
</evidence>
<dbReference type="PRINTS" id="PR00625">
    <property type="entry name" value="JDOMAIN"/>
</dbReference>
<dbReference type="Pfam" id="PF00226">
    <property type="entry name" value="DnaJ"/>
    <property type="match status" value="1"/>
</dbReference>
<accession>A0A6A5BQZ7</accession>
<dbReference type="VEuPathDB" id="AmoebaDB:FDP41_003508"/>
<dbReference type="Pfam" id="PF05207">
    <property type="entry name" value="Zn_ribbon_CSL"/>
    <property type="match status" value="1"/>
</dbReference>
<dbReference type="PROSITE" id="PS50076">
    <property type="entry name" value="DNAJ_2"/>
    <property type="match status" value="1"/>
</dbReference>
<comment type="caution">
    <text evidence="7">The sequence shown here is derived from an EMBL/GenBank/DDBJ whole genome shotgun (WGS) entry which is preliminary data.</text>
</comment>
<keyword evidence="4" id="KW-0408">Iron</keyword>
<dbReference type="OrthoDB" id="66964at2759"/>
<sequence>MFPSKNCSLSSSSPYDILQVPSHASLHEIKQQYKILAKLYHPDAAVNFNNHSSSTISTEMNHHEKFIQLQQAYELLRDAKKRRNYDKQYHLNKYSLEKQYIGNISDFVLLSEMRFNEEMDCCEMDCRCGGLYIISMNEISSSNETTLGYFKSYNINCNNCSLIIQVENDMNEESDDSDTLENTNDDH</sequence>